<evidence type="ECO:0000313" key="2">
    <source>
        <dbReference type="EMBL" id="GEU42984.1"/>
    </source>
</evidence>
<reference evidence="2" key="1">
    <citation type="journal article" date="2019" name="Sci. Rep.">
        <title>Draft genome of Tanacetum cinerariifolium, the natural source of mosquito coil.</title>
        <authorList>
            <person name="Yamashiro T."/>
            <person name="Shiraishi A."/>
            <person name="Satake H."/>
            <person name="Nakayama K."/>
        </authorList>
    </citation>
    <scope>NUCLEOTIDE SEQUENCE</scope>
</reference>
<name>A0A6L2K535_TANCI</name>
<accession>A0A6L2K535</accession>
<sequence length="104" mass="11647">MSATLMPSPESLTLSLGHFDAVIRNCDAGPTLSTRWIKRNPLDLRCQPNHNKGKISSEVEPNTEPVILQTFSEIQALLEDSKEDLKDESDKEMYEAGEEVDDKT</sequence>
<dbReference type="EMBL" id="BKCJ010001645">
    <property type="protein sequence ID" value="GEU42984.1"/>
    <property type="molecule type" value="Genomic_DNA"/>
</dbReference>
<evidence type="ECO:0000256" key="1">
    <source>
        <dbReference type="SAM" id="MobiDB-lite"/>
    </source>
</evidence>
<feature type="region of interest" description="Disordered" evidence="1">
    <location>
        <begin position="82"/>
        <end position="104"/>
    </location>
</feature>
<feature type="compositionally biased region" description="Acidic residues" evidence="1">
    <location>
        <begin position="95"/>
        <end position="104"/>
    </location>
</feature>
<gene>
    <name evidence="2" type="ORF">Tci_014962</name>
</gene>
<comment type="caution">
    <text evidence="2">The sequence shown here is derived from an EMBL/GenBank/DDBJ whole genome shotgun (WGS) entry which is preliminary data.</text>
</comment>
<protein>
    <submittedName>
        <fullName evidence="2">Uncharacterized protein</fullName>
    </submittedName>
</protein>
<dbReference type="AlphaFoldDB" id="A0A6L2K535"/>
<proteinExistence type="predicted"/>
<feature type="compositionally biased region" description="Basic and acidic residues" evidence="1">
    <location>
        <begin position="82"/>
        <end position="94"/>
    </location>
</feature>
<organism evidence="2">
    <name type="scientific">Tanacetum cinerariifolium</name>
    <name type="common">Dalmatian daisy</name>
    <name type="synonym">Chrysanthemum cinerariifolium</name>
    <dbReference type="NCBI Taxonomy" id="118510"/>
    <lineage>
        <taxon>Eukaryota</taxon>
        <taxon>Viridiplantae</taxon>
        <taxon>Streptophyta</taxon>
        <taxon>Embryophyta</taxon>
        <taxon>Tracheophyta</taxon>
        <taxon>Spermatophyta</taxon>
        <taxon>Magnoliopsida</taxon>
        <taxon>eudicotyledons</taxon>
        <taxon>Gunneridae</taxon>
        <taxon>Pentapetalae</taxon>
        <taxon>asterids</taxon>
        <taxon>campanulids</taxon>
        <taxon>Asterales</taxon>
        <taxon>Asteraceae</taxon>
        <taxon>Asteroideae</taxon>
        <taxon>Anthemideae</taxon>
        <taxon>Anthemidinae</taxon>
        <taxon>Tanacetum</taxon>
    </lineage>
</organism>